<dbReference type="EMBL" id="JBHFFA010000003">
    <property type="protein sequence ID" value="KAL2632925.1"/>
    <property type="molecule type" value="Genomic_DNA"/>
</dbReference>
<evidence type="ECO:0000313" key="2">
    <source>
        <dbReference type="EMBL" id="KAL2632925.1"/>
    </source>
</evidence>
<reference evidence="2 3" key="1">
    <citation type="submission" date="2024-09" db="EMBL/GenBank/DDBJ databases">
        <title>Chromosome-scale assembly of Riccia fluitans.</title>
        <authorList>
            <person name="Paukszto L."/>
            <person name="Sawicki J."/>
            <person name="Karawczyk K."/>
            <person name="Piernik-Szablinska J."/>
            <person name="Szczecinska M."/>
            <person name="Mazdziarz M."/>
        </authorList>
    </citation>
    <scope>NUCLEOTIDE SEQUENCE [LARGE SCALE GENOMIC DNA]</scope>
    <source>
        <strain evidence="2">Rf_01</strain>
        <tissue evidence="2">Aerial parts of the thallus</tissue>
    </source>
</reference>
<feature type="signal peptide" evidence="1">
    <location>
        <begin position="1"/>
        <end position="18"/>
    </location>
</feature>
<keyword evidence="1" id="KW-0732">Signal</keyword>
<keyword evidence="3" id="KW-1185">Reference proteome</keyword>
<feature type="chain" id="PRO_5044804274" description="Secreted protein" evidence="1">
    <location>
        <begin position="19"/>
        <end position="150"/>
    </location>
</feature>
<evidence type="ECO:0000256" key="1">
    <source>
        <dbReference type="SAM" id="SignalP"/>
    </source>
</evidence>
<dbReference type="AlphaFoldDB" id="A0ABD1YQK3"/>
<protein>
    <recommendedName>
        <fullName evidence="4">Secreted protein</fullName>
    </recommendedName>
</protein>
<evidence type="ECO:0008006" key="4">
    <source>
        <dbReference type="Google" id="ProtNLM"/>
    </source>
</evidence>
<dbReference type="Proteomes" id="UP001605036">
    <property type="component" value="Unassembled WGS sequence"/>
</dbReference>
<sequence length="150" mass="16206">MTVVGPFLLFPCLMAAEAGTAIIGTTCHSLRGLLDPRVGQRDQLAAIVHGMNGRVSTGDVHQGVLDRASRQSKTPLGQIEILRYACSFWGLCITPIGGPNSPPASRLVAASGWRVATVSGGIPWWGLLRESDQGPEDLERRTGWFHHRHT</sequence>
<organism evidence="2 3">
    <name type="scientific">Riccia fluitans</name>
    <dbReference type="NCBI Taxonomy" id="41844"/>
    <lineage>
        <taxon>Eukaryota</taxon>
        <taxon>Viridiplantae</taxon>
        <taxon>Streptophyta</taxon>
        <taxon>Embryophyta</taxon>
        <taxon>Marchantiophyta</taxon>
        <taxon>Marchantiopsida</taxon>
        <taxon>Marchantiidae</taxon>
        <taxon>Marchantiales</taxon>
        <taxon>Ricciaceae</taxon>
        <taxon>Riccia</taxon>
    </lineage>
</organism>
<proteinExistence type="predicted"/>
<evidence type="ECO:0000313" key="3">
    <source>
        <dbReference type="Proteomes" id="UP001605036"/>
    </source>
</evidence>
<accession>A0ABD1YQK3</accession>
<comment type="caution">
    <text evidence="2">The sequence shown here is derived from an EMBL/GenBank/DDBJ whole genome shotgun (WGS) entry which is preliminary data.</text>
</comment>
<name>A0ABD1YQK3_9MARC</name>
<gene>
    <name evidence="2" type="ORF">R1flu_004404</name>
</gene>